<comment type="subcellular location">
    <subcellularLocation>
        <location evidence="3">Endoplasmic reticulum lumen</location>
    </subcellularLocation>
</comment>
<dbReference type="EC" id="5.3.4.1" evidence="5"/>
<evidence type="ECO:0000256" key="13">
    <source>
        <dbReference type="RuleBase" id="RU004208"/>
    </source>
</evidence>
<evidence type="ECO:0000256" key="12">
    <source>
        <dbReference type="ARBA" id="ARBA00039846"/>
    </source>
</evidence>
<keyword evidence="8" id="KW-0256">Endoplasmic reticulum</keyword>
<dbReference type="FunFam" id="3.40.30.10:FF:000017">
    <property type="entry name" value="Protein disulfide-isomerase A4"/>
    <property type="match status" value="1"/>
</dbReference>
<comment type="similarity">
    <text evidence="4 13">Belongs to the protein disulfide isomerase family.</text>
</comment>
<dbReference type="EMBL" id="CDMC01000004">
    <property type="protein sequence ID" value="CEL04366.1"/>
    <property type="molecule type" value="Genomic_DNA"/>
</dbReference>
<evidence type="ECO:0000256" key="5">
    <source>
        <dbReference type="ARBA" id="ARBA00012723"/>
    </source>
</evidence>
<feature type="chain" id="PRO_5006857457" description="Protein disulfide-isomerase" evidence="15">
    <location>
        <begin position="21"/>
        <end position="485"/>
    </location>
</feature>
<dbReference type="PANTHER" id="PTHR18929:SF132">
    <property type="entry name" value="PROTEIN DISULFIDE-ISOMERASE A3"/>
    <property type="match status" value="1"/>
</dbReference>
<feature type="compositionally biased region" description="Acidic residues" evidence="14">
    <location>
        <begin position="459"/>
        <end position="475"/>
    </location>
</feature>
<dbReference type="Proteomes" id="UP000054771">
    <property type="component" value="Unassembled WGS sequence"/>
</dbReference>
<comment type="function">
    <text evidence="2">Participates in the folding of proteins containing disulfide bonds, may be involved in glycosylation, prolyl hydroxylation and triglyceride transfer.</text>
</comment>
<dbReference type="PROSITE" id="PS51352">
    <property type="entry name" value="THIOREDOXIN_2"/>
    <property type="match status" value="2"/>
</dbReference>
<dbReference type="Gene3D" id="3.40.30.10">
    <property type="entry name" value="Glutaredoxin"/>
    <property type="match status" value="4"/>
</dbReference>
<evidence type="ECO:0000259" key="16">
    <source>
        <dbReference type="PROSITE" id="PS51352"/>
    </source>
</evidence>
<comment type="catalytic activity">
    <reaction evidence="1">
        <text>Catalyzes the rearrangement of -S-S- bonds in proteins.</text>
        <dbReference type="EC" id="5.3.4.1"/>
    </reaction>
</comment>
<evidence type="ECO:0000256" key="8">
    <source>
        <dbReference type="ARBA" id="ARBA00022824"/>
    </source>
</evidence>
<evidence type="ECO:0000313" key="17">
    <source>
        <dbReference type="EMBL" id="CEL04366.1"/>
    </source>
</evidence>
<dbReference type="Pfam" id="PF00085">
    <property type="entry name" value="Thioredoxin"/>
    <property type="match status" value="2"/>
</dbReference>
<evidence type="ECO:0000256" key="7">
    <source>
        <dbReference type="ARBA" id="ARBA00022737"/>
    </source>
</evidence>
<dbReference type="PANTHER" id="PTHR18929">
    <property type="entry name" value="PROTEIN DISULFIDE ISOMERASE"/>
    <property type="match status" value="1"/>
</dbReference>
<evidence type="ECO:0000256" key="3">
    <source>
        <dbReference type="ARBA" id="ARBA00004319"/>
    </source>
</evidence>
<dbReference type="InterPro" id="IPR036249">
    <property type="entry name" value="Thioredoxin-like_sf"/>
</dbReference>
<keyword evidence="18" id="KW-1185">Reference proteome</keyword>
<dbReference type="PROSITE" id="PS00194">
    <property type="entry name" value="THIOREDOXIN_1"/>
    <property type="match status" value="2"/>
</dbReference>
<keyword evidence="6 15" id="KW-0732">Signal</keyword>
<sequence length="485" mass="52691">MRSFAPWIVTLLGAAGIVCASSEAPAAEAESDVISLTKDTFNDFIAEHELVLAEFFAPWCGHCKALAPKYEEAATELKAKNIPLVKVDCTAEEDICREQGVEGYPTLKVFRGADSVKPYQGARQAEAIVSYMVKQSLPAVSTVTEENLEEFKTLDKIVVVGYFAEDDKASNEAYTAFAESQRDNYLFGSAKDASIASAEGVSQPSVVLYKDFDEKKATYEGSLEPEALLSWVKTASTPLVGEVGPETYSGYITLKGSINIATIDAKAFGAHAGNLNLDPKQFPAFAIQDPAKNAKYPYDQSKEISAKDVGKFIQDVLDGKVEPSIKSEPIPETQEDAVTVVVAHSYKDVVIENDKDVLLEFYAPWCGHCKALAPKYEELAQLYASNEEFKSKVTIAKIDATANDVPDSITGFPTIKLFPAGSKDAPVEYSGSRTVEDLANFVKEHGKYGIDAFIAEPVETAEEKDDAAEEAEAEPAPEKPEHDEL</sequence>
<evidence type="ECO:0000256" key="6">
    <source>
        <dbReference type="ARBA" id="ARBA00022729"/>
    </source>
</evidence>
<accession>A0A0U5G111</accession>
<dbReference type="CDD" id="cd02981">
    <property type="entry name" value="PDI_b_family"/>
    <property type="match status" value="1"/>
</dbReference>
<feature type="signal peptide" evidence="15">
    <location>
        <begin position="1"/>
        <end position="20"/>
    </location>
</feature>
<dbReference type="CDD" id="cd02982">
    <property type="entry name" value="PDI_b'_family"/>
    <property type="match status" value="1"/>
</dbReference>
<evidence type="ECO:0000313" key="18">
    <source>
        <dbReference type="Proteomes" id="UP000054771"/>
    </source>
</evidence>
<dbReference type="InterPro" id="IPR005788">
    <property type="entry name" value="PDI_thioredoxin-like_dom"/>
</dbReference>
<evidence type="ECO:0000256" key="2">
    <source>
        <dbReference type="ARBA" id="ARBA00002692"/>
    </source>
</evidence>
<protein>
    <recommendedName>
        <fullName evidence="12">Protein disulfide-isomerase</fullName>
        <ecNumber evidence="5">5.3.4.1</ecNumber>
    </recommendedName>
</protein>
<evidence type="ECO:0000256" key="4">
    <source>
        <dbReference type="ARBA" id="ARBA00006347"/>
    </source>
</evidence>
<dbReference type="GO" id="GO:0006457">
    <property type="term" value="P:protein folding"/>
    <property type="evidence" value="ECO:0007669"/>
    <property type="project" value="TreeGrafter"/>
</dbReference>
<feature type="domain" description="Thioredoxin" evidence="16">
    <location>
        <begin position="13"/>
        <end position="138"/>
    </location>
</feature>
<dbReference type="FunFam" id="3.40.30.10:FF:000154">
    <property type="entry name" value="Protein disulfide-isomerase"/>
    <property type="match status" value="1"/>
</dbReference>
<evidence type="ECO:0000256" key="10">
    <source>
        <dbReference type="ARBA" id="ARBA00023235"/>
    </source>
</evidence>
<feature type="region of interest" description="Disordered" evidence="14">
    <location>
        <begin position="459"/>
        <end position="485"/>
    </location>
</feature>
<dbReference type="InterPro" id="IPR017937">
    <property type="entry name" value="Thioredoxin_CS"/>
</dbReference>
<dbReference type="OrthoDB" id="427280at2759"/>
<dbReference type="AlphaFoldDB" id="A0A0U5G111"/>
<dbReference type="GO" id="GO:0003756">
    <property type="term" value="F:protein disulfide isomerase activity"/>
    <property type="evidence" value="ECO:0007669"/>
    <property type="project" value="UniProtKB-EC"/>
</dbReference>
<dbReference type="FunFam" id="3.40.30.10:FF:000185">
    <property type="entry name" value="Protein disulfide-isomerase"/>
    <property type="match status" value="1"/>
</dbReference>
<keyword evidence="7" id="KW-0677">Repeat</keyword>
<dbReference type="PRINTS" id="PR00421">
    <property type="entry name" value="THIOREDOXIN"/>
</dbReference>
<evidence type="ECO:0000256" key="14">
    <source>
        <dbReference type="SAM" id="MobiDB-lite"/>
    </source>
</evidence>
<dbReference type="Pfam" id="PF13848">
    <property type="entry name" value="Thioredoxin_6"/>
    <property type="match status" value="2"/>
</dbReference>
<evidence type="ECO:0000256" key="15">
    <source>
        <dbReference type="SAM" id="SignalP"/>
    </source>
</evidence>
<evidence type="ECO:0000256" key="11">
    <source>
        <dbReference type="ARBA" id="ARBA00023284"/>
    </source>
</evidence>
<dbReference type="CDD" id="cd02995">
    <property type="entry name" value="PDI_a_PDI_a'_C"/>
    <property type="match status" value="1"/>
</dbReference>
<dbReference type="STRING" id="454130.A0A0U5G111"/>
<keyword evidence="11" id="KW-0676">Redox-active center</keyword>
<gene>
    <name evidence="17" type="ORF">ASPCAL05496</name>
</gene>
<feature type="domain" description="Thioredoxin" evidence="16">
    <location>
        <begin position="316"/>
        <end position="447"/>
    </location>
</feature>
<keyword evidence="9" id="KW-1015">Disulfide bond</keyword>
<dbReference type="CDD" id="cd02961">
    <property type="entry name" value="PDI_a_family"/>
    <property type="match status" value="1"/>
</dbReference>
<dbReference type="InterPro" id="IPR013766">
    <property type="entry name" value="Thioredoxin_domain"/>
</dbReference>
<dbReference type="SUPFAM" id="SSF52833">
    <property type="entry name" value="Thioredoxin-like"/>
    <property type="match status" value="3"/>
</dbReference>
<evidence type="ECO:0000256" key="9">
    <source>
        <dbReference type="ARBA" id="ARBA00023157"/>
    </source>
</evidence>
<keyword evidence="10" id="KW-0413">Isomerase</keyword>
<dbReference type="GO" id="GO:0005788">
    <property type="term" value="C:endoplasmic reticulum lumen"/>
    <property type="evidence" value="ECO:0007669"/>
    <property type="project" value="UniProtKB-SubCell"/>
</dbReference>
<dbReference type="OMA" id="FFGMKKD"/>
<name>A0A0U5G111_ASPCI</name>
<proteinExistence type="inferred from homology"/>
<reference evidence="18" key="1">
    <citation type="journal article" date="2016" name="Genome Announc.">
        <title>Draft genome sequences of fungus Aspergillus calidoustus.</title>
        <authorList>
            <person name="Horn F."/>
            <person name="Linde J."/>
            <person name="Mattern D.J."/>
            <person name="Walther G."/>
            <person name="Guthke R."/>
            <person name="Scherlach K."/>
            <person name="Martin K."/>
            <person name="Brakhage A.A."/>
            <person name="Petzke L."/>
            <person name="Valiante V."/>
        </authorList>
    </citation>
    <scope>NUCLEOTIDE SEQUENCE [LARGE SCALE GENOMIC DNA]</scope>
    <source>
        <strain evidence="18">SF006504</strain>
    </source>
</reference>
<dbReference type="GO" id="GO:0034976">
    <property type="term" value="P:response to endoplasmic reticulum stress"/>
    <property type="evidence" value="ECO:0007669"/>
    <property type="project" value="TreeGrafter"/>
</dbReference>
<feature type="compositionally biased region" description="Basic and acidic residues" evidence="14">
    <location>
        <begin position="476"/>
        <end position="485"/>
    </location>
</feature>
<dbReference type="NCBIfam" id="TIGR01126">
    <property type="entry name" value="pdi_dom"/>
    <property type="match status" value="2"/>
</dbReference>
<evidence type="ECO:0000256" key="1">
    <source>
        <dbReference type="ARBA" id="ARBA00001182"/>
    </source>
</evidence>
<organism evidence="17 18">
    <name type="scientific">Aspergillus calidoustus</name>
    <dbReference type="NCBI Taxonomy" id="454130"/>
    <lineage>
        <taxon>Eukaryota</taxon>
        <taxon>Fungi</taxon>
        <taxon>Dikarya</taxon>
        <taxon>Ascomycota</taxon>
        <taxon>Pezizomycotina</taxon>
        <taxon>Eurotiomycetes</taxon>
        <taxon>Eurotiomycetidae</taxon>
        <taxon>Eurotiales</taxon>
        <taxon>Aspergillaceae</taxon>
        <taxon>Aspergillus</taxon>
        <taxon>Aspergillus subgen. Nidulantes</taxon>
    </lineage>
</organism>